<protein>
    <submittedName>
        <fullName evidence="1">DNA-binding protein</fullName>
    </submittedName>
</protein>
<dbReference type="AlphaFoldDB" id="A0A3T7RYG9"/>
<name>A0A3T7RYG9_SALET</name>
<proteinExistence type="predicted"/>
<gene>
    <name evidence="1" type="ORF">DM051_10935</name>
</gene>
<dbReference type="Proteomes" id="UP000839671">
    <property type="component" value="Unassembled WGS sequence"/>
</dbReference>
<keyword evidence="1" id="KW-0238">DNA-binding</keyword>
<dbReference type="GO" id="GO:0003677">
    <property type="term" value="F:DNA binding"/>
    <property type="evidence" value="ECO:0007669"/>
    <property type="project" value="UniProtKB-KW"/>
</dbReference>
<sequence>MSTFELLDTAQSQLISTAELARIISYKSQTIRKWLCQDKLPEGLPRPKQINGRHYWLRNEIADYIATFSVRSRL</sequence>
<organism evidence="1">
    <name type="scientific">Salmonella enterica I</name>
    <dbReference type="NCBI Taxonomy" id="59201"/>
    <lineage>
        <taxon>Bacteria</taxon>
        <taxon>Pseudomonadati</taxon>
        <taxon>Pseudomonadota</taxon>
        <taxon>Gammaproteobacteria</taxon>
        <taxon>Enterobacterales</taxon>
        <taxon>Enterobacteriaceae</taxon>
        <taxon>Salmonella</taxon>
    </lineage>
</organism>
<comment type="caution">
    <text evidence="1">The sequence shown here is derived from an EMBL/GenBank/DDBJ whole genome shotgun (WGS) entry which is preliminary data.</text>
</comment>
<evidence type="ECO:0000313" key="1">
    <source>
        <dbReference type="EMBL" id="EAA1977814.1"/>
    </source>
</evidence>
<dbReference type="EMBL" id="AAAATI010000011">
    <property type="protein sequence ID" value="EAA1977814.1"/>
    <property type="molecule type" value="Genomic_DNA"/>
</dbReference>
<reference evidence="1" key="1">
    <citation type="submission" date="2018-06" db="EMBL/GenBank/DDBJ databases">
        <authorList>
            <person name="Ashton P.M."/>
            <person name="Dallman T."/>
            <person name="Nair S."/>
            <person name="De Pinna E."/>
            <person name="Peters T."/>
            <person name="Grant K."/>
        </authorList>
    </citation>
    <scope>NUCLEOTIDE SEQUENCE [LARGE SCALE GENOMIC DNA]</scope>
    <source>
        <strain evidence="1">310211</strain>
    </source>
</reference>
<accession>A0A3T7RYG9</accession>